<name>A0A1H9ZWV2_9FIRM</name>
<evidence type="ECO:0000313" key="6">
    <source>
        <dbReference type="EMBL" id="SES86254.1"/>
    </source>
</evidence>
<dbReference type="SUPFAM" id="SSF52540">
    <property type="entry name" value="P-loop containing nucleoside triphosphate hydrolases"/>
    <property type="match status" value="1"/>
</dbReference>
<dbReference type="PANTHER" id="PTHR42798:SF7">
    <property type="entry name" value="ALPHA-D-RIBOSE 1-METHYLPHOSPHONATE 5-TRIPHOSPHATE SYNTHASE SUBUNIT PHNL"/>
    <property type="match status" value="1"/>
</dbReference>
<evidence type="ECO:0000256" key="1">
    <source>
        <dbReference type="ARBA" id="ARBA00005417"/>
    </source>
</evidence>
<dbReference type="EMBL" id="FOIF01000014">
    <property type="protein sequence ID" value="SES86254.1"/>
    <property type="molecule type" value="Genomic_DNA"/>
</dbReference>
<dbReference type="Proteomes" id="UP000243819">
    <property type="component" value="Unassembled WGS sequence"/>
</dbReference>
<keyword evidence="2" id="KW-0813">Transport</keyword>
<keyword evidence="7" id="KW-1185">Reference proteome</keyword>
<evidence type="ECO:0000256" key="4">
    <source>
        <dbReference type="ARBA" id="ARBA00022840"/>
    </source>
</evidence>
<dbReference type="OrthoDB" id="9802264at2"/>
<reference evidence="7" key="1">
    <citation type="submission" date="2016-10" db="EMBL/GenBank/DDBJ databases">
        <authorList>
            <person name="Varghese N."/>
            <person name="Submissions S."/>
        </authorList>
    </citation>
    <scope>NUCLEOTIDE SEQUENCE [LARGE SCALE GENOMIC DNA]</scope>
    <source>
        <strain evidence="7">DSM 13577</strain>
    </source>
</reference>
<dbReference type="STRING" id="1120990.SAMN03080614_101423"/>
<dbReference type="AlphaFoldDB" id="A0A1H9ZWV2"/>
<dbReference type="SMART" id="SM00382">
    <property type="entry name" value="AAA"/>
    <property type="match status" value="1"/>
</dbReference>
<keyword evidence="3" id="KW-0547">Nucleotide-binding</keyword>
<keyword evidence="6" id="KW-0449">Lipoprotein</keyword>
<keyword evidence="4" id="KW-0067">ATP-binding</keyword>
<dbReference type="InterPro" id="IPR003593">
    <property type="entry name" value="AAA+_ATPase"/>
</dbReference>
<protein>
    <submittedName>
        <fullName evidence="6">ABC-type lipoprotein export system, ATPase component</fullName>
    </submittedName>
</protein>
<dbReference type="CDD" id="cd03255">
    <property type="entry name" value="ABC_MJ0796_LolCDE_FtsE"/>
    <property type="match status" value="1"/>
</dbReference>
<dbReference type="InterPro" id="IPR027417">
    <property type="entry name" value="P-loop_NTPase"/>
</dbReference>
<dbReference type="RefSeq" id="WP_091349980.1">
    <property type="nucleotide sequence ID" value="NZ_FOIF01000014.1"/>
</dbReference>
<dbReference type="Gene3D" id="3.40.50.300">
    <property type="entry name" value="P-loop containing nucleotide triphosphate hydrolases"/>
    <property type="match status" value="1"/>
</dbReference>
<dbReference type="InterPro" id="IPR017911">
    <property type="entry name" value="MacB-like_ATP-bd"/>
</dbReference>
<evidence type="ECO:0000256" key="2">
    <source>
        <dbReference type="ARBA" id="ARBA00022448"/>
    </source>
</evidence>
<proteinExistence type="inferred from homology"/>
<dbReference type="GO" id="GO:0005524">
    <property type="term" value="F:ATP binding"/>
    <property type="evidence" value="ECO:0007669"/>
    <property type="project" value="UniProtKB-KW"/>
</dbReference>
<dbReference type="PANTHER" id="PTHR42798">
    <property type="entry name" value="LIPOPROTEIN-RELEASING SYSTEM ATP-BINDING PROTEIN LOLD"/>
    <property type="match status" value="1"/>
</dbReference>
<sequence>MKTIIQLNNITKGYNDRQILTGINIQVKEGDFIAIVGKSGAGKSTLMNILGLVEYWDEGEYIYRGISLKNKYDHYKIRLEEIGFVFQNYNLISSLSCRENILLPTLYYGGQTKELEKLAEQLNISHLLDTSVKVLSGGEKQRVGIARALILNPKLIIADEPTGNLDEENKLIVLDLLEKANENGCSIILITHDHLVAKRAKVLLELKGGKLHEKN</sequence>
<evidence type="ECO:0000313" key="7">
    <source>
        <dbReference type="Proteomes" id="UP000243819"/>
    </source>
</evidence>
<evidence type="ECO:0000256" key="3">
    <source>
        <dbReference type="ARBA" id="ARBA00022741"/>
    </source>
</evidence>
<dbReference type="PROSITE" id="PS00211">
    <property type="entry name" value="ABC_TRANSPORTER_1"/>
    <property type="match status" value="1"/>
</dbReference>
<organism evidence="6 7">
    <name type="scientific">Anaerobranca gottschalkii DSM 13577</name>
    <dbReference type="NCBI Taxonomy" id="1120990"/>
    <lineage>
        <taxon>Bacteria</taxon>
        <taxon>Bacillati</taxon>
        <taxon>Bacillota</taxon>
        <taxon>Clostridia</taxon>
        <taxon>Eubacteriales</taxon>
        <taxon>Proteinivoracaceae</taxon>
        <taxon>Anaerobranca</taxon>
    </lineage>
</organism>
<dbReference type="PROSITE" id="PS50893">
    <property type="entry name" value="ABC_TRANSPORTER_2"/>
    <property type="match status" value="1"/>
</dbReference>
<accession>A0A1H9ZWV2</accession>
<feature type="domain" description="ABC transporter" evidence="5">
    <location>
        <begin position="5"/>
        <end position="215"/>
    </location>
</feature>
<dbReference type="GO" id="GO:0016887">
    <property type="term" value="F:ATP hydrolysis activity"/>
    <property type="evidence" value="ECO:0007669"/>
    <property type="project" value="InterPro"/>
</dbReference>
<comment type="similarity">
    <text evidence="1">Belongs to the ABC transporter superfamily.</text>
</comment>
<evidence type="ECO:0000259" key="5">
    <source>
        <dbReference type="PROSITE" id="PS50893"/>
    </source>
</evidence>
<gene>
    <name evidence="6" type="ORF">SAMN03080614_101423</name>
</gene>
<dbReference type="Pfam" id="PF00005">
    <property type="entry name" value="ABC_tran"/>
    <property type="match status" value="1"/>
</dbReference>
<dbReference type="InterPro" id="IPR017871">
    <property type="entry name" value="ABC_transporter-like_CS"/>
</dbReference>
<dbReference type="InterPro" id="IPR003439">
    <property type="entry name" value="ABC_transporter-like_ATP-bd"/>
</dbReference>